<feature type="compositionally biased region" description="Low complexity" evidence="1">
    <location>
        <begin position="39"/>
        <end position="60"/>
    </location>
</feature>
<protein>
    <recommendedName>
        <fullName evidence="5">Lipoprotein</fullName>
    </recommendedName>
</protein>
<feature type="signal peptide" evidence="2">
    <location>
        <begin position="1"/>
        <end position="21"/>
    </location>
</feature>
<feature type="chain" id="PRO_5016802565" description="Lipoprotein" evidence="2">
    <location>
        <begin position="22"/>
        <end position="130"/>
    </location>
</feature>
<evidence type="ECO:0008006" key="5">
    <source>
        <dbReference type="Google" id="ProtNLM"/>
    </source>
</evidence>
<feature type="region of interest" description="Disordered" evidence="1">
    <location>
        <begin position="39"/>
        <end position="72"/>
    </location>
</feature>
<evidence type="ECO:0000256" key="2">
    <source>
        <dbReference type="SAM" id="SignalP"/>
    </source>
</evidence>
<gene>
    <name evidence="3" type="ORF">DES53_10757</name>
</gene>
<dbReference type="Proteomes" id="UP000253426">
    <property type="component" value="Unassembled WGS sequence"/>
</dbReference>
<evidence type="ECO:0000313" key="4">
    <source>
        <dbReference type="Proteomes" id="UP000253426"/>
    </source>
</evidence>
<organism evidence="3 4">
    <name type="scientific">Roseimicrobium gellanilyticum</name>
    <dbReference type="NCBI Taxonomy" id="748857"/>
    <lineage>
        <taxon>Bacteria</taxon>
        <taxon>Pseudomonadati</taxon>
        <taxon>Verrucomicrobiota</taxon>
        <taxon>Verrucomicrobiia</taxon>
        <taxon>Verrucomicrobiales</taxon>
        <taxon>Verrucomicrobiaceae</taxon>
        <taxon>Roseimicrobium</taxon>
    </lineage>
</organism>
<dbReference type="EMBL" id="QNRR01000007">
    <property type="protein sequence ID" value="RBP41226.1"/>
    <property type="molecule type" value="Genomic_DNA"/>
</dbReference>
<dbReference type="RefSeq" id="WP_113959875.1">
    <property type="nucleotide sequence ID" value="NZ_QNRR01000007.1"/>
</dbReference>
<evidence type="ECO:0000256" key="1">
    <source>
        <dbReference type="SAM" id="MobiDB-lite"/>
    </source>
</evidence>
<sequence>MKHTVLLIPLCALLSSCEALTPIESGYFGGQHRTAYQQPYQKSYQRSYQQQPYQNSYQKPGQKPLPTGPYNAGNNRTPWWADVLFEAEDMDIAIARKRAALGDQEAIKYLRAVEKRHEWQKQHWNDPAPW</sequence>
<evidence type="ECO:0000313" key="3">
    <source>
        <dbReference type="EMBL" id="RBP41226.1"/>
    </source>
</evidence>
<accession>A0A366HH18</accession>
<comment type="caution">
    <text evidence="3">The sequence shown here is derived from an EMBL/GenBank/DDBJ whole genome shotgun (WGS) entry which is preliminary data.</text>
</comment>
<dbReference type="PROSITE" id="PS51257">
    <property type="entry name" value="PROKAR_LIPOPROTEIN"/>
    <property type="match status" value="1"/>
</dbReference>
<proteinExistence type="predicted"/>
<dbReference type="AlphaFoldDB" id="A0A366HH18"/>
<name>A0A366HH18_9BACT</name>
<keyword evidence="2" id="KW-0732">Signal</keyword>
<keyword evidence="4" id="KW-1185">Reference proteome</keyword>
<reference evidence="3 4" key="1">
    <citation type="submission" date="2018-06" db="EMBL/GenBank/DDBJ databases">
        <title>Genomic Encyclopedia of Type Strains, Phase IV (KMG-IV): sequencing the most valuable type-strain genomes for metagenomic binning, comparative biology and taxonomic classification.</title>
        <authorList>
            <person name="Goeker M."/>
        </authorList>
    </citation>
    <scope>NUCLEOTIDE SEQUENCE [LARGE SCALE GENOMIC DNA]</scope>
    <source>
        <strain evidence="3 4">DSM 25532</strain>
    </source>
</reference>